<feature type="region of interest" description="Disordered" evidence="1">
    <location>
        <begin position="125"/>
        <end position="146"/>
    </location>
</feature>
<evidence type="ECO:0000256" key="1">
    <source>
        <dbReference type="SAM" id="MobiDB-lite"/>
    </source>
</evidence>
<dbReference type="AlphaFoldDB" id="A0A517PNC0"/>
<gene>
    <name evidence="2" type="ORF">HG66A1_26660</name>
</gene>
<dbReference type="RefSeq" id="WP_145184300.1">
    <property type="nucleotide sequence ID" value="NZ_CP036266.1"/>
</dbReference>
<evidence type="ECO:0000313" key="2">
    <source>
        <dbReference type="EMBL" id="QDT20876.1"/>
    </source>
</evidence>
<organism evidence="2 3">
    <name type="scientific">Gimesia chilikensis</name>
    <dbReference type="NCBI Taxonomy" id="2605989"/>
    <lineage>
        <taxon>Bacteria</taxon>
        <taxon>Pseudomonadati</taxon>
        <taxon>Planctomycetota</taxon>
        <taxon>Planctomycetia</taxon>
        <taxon>Planctomycetales</taxon>
        <taxon>Planctomycetaceae</taxon>
        <taxon>Gimesia</taxon>
    </lineage>
</organism>
<evidence type="ECO:0000313" key="3">
    <source>
        <dbReference type="Proteomes" id="UP000320421"/>
    </source>
</evidence>
<keyword evidence="3" id="KW-1185">Reference proteome</keyword>
<accession>A0A517PNC0</accession>
<evidence type="ECO:0008006" key="4">
    <source>
        <dbReference type="Google" id="ProtNLM"/>
    </source>
</evidence>
<protein>
    <recommendedName>
        <fullName evidence="4">Carboxypeptidase regulatory-like domain-containing protein</fullName>
    </recommendedName>
</protein>
<sequence length="146" mass="15789">MAVRFFCILSLVCLTACGSSETKRDDLKTFPTWGTVTIKGKAVPGVSVVFFPDGQTNGQGGRGTTDESGQFMLRYQDGRDGVPPGNYRVLFEHFVMPDGSQVPESEFPADVGAINQLPHKFSDFGTSPFKATVPEGGTSDLEFDLK</sequence>
<name>A0A517PNC0_9PLAN</name>
<dbReference type="OrthoDB" id="287028at2"/>
<dbReference type="EMBL" id="CP036266">
    <property type="protein sequence ID" value="QDT20876.1"/>
    <property type="molecule type" value="Genomic_DNA"/>
</dbReference>
<dbReference type="SUPFAM" id="SSF49478">
    <property type="entry name" value="Cna protein B-type domain"/>
    <property type="match status" value="1"/>
</dbReference>
<proteinExistence type="predicted"/>
<reference evidence="2 3" key="1">
    <citation type="submission" date="2019-02" db="EMBL/GenBank/DDBJ databases">
        <title>Deep-cultivation of Planctomycetes and their phenomic and genomic characterization uncovers novel biology.</title>
        <authorList>
            <person name="Wiegand S."/>
            <person name="Jogler M."/>
            <person name="Boedeker C."/>
            <person name="Pinto D."/>
            <person name="Vollmers J."/>
            <person name="Rivas-Marin E."/>
            <person name="Kohn T."/>
            <person name="Peeters S.H."/>
            <person name="Heuer A."/>
            <person name="Rast P."/>
            <person name="Oberbeckmann S."/>
            <person name="Bunk B."/>
            <person name="Jeske O."/>
            <person name="Meyerdierks A."/>
            <person name="Storesund J.E."/>
            <person name="Kallscheuer N."/>
            <person name="Luecker S."/>
            <person name="Lage O.M."/>
            <person name="Pohl T."/>
            <person name="Merkel B.J."/>
            <person name="Hornburger P."/>
            <person name="Mueller R.-W."/>
            <person name="Bruemmer F."/>
            <person name="Labrenz M."/>
            <person name="Spormann A.M."/>
            <person name="Op den Camp H."/>
            <person name="Overmann J."/>
            <person name="Amann R."/>
            <person name="Jetten M.S.M."/>
            <person name="Mascher T."/>
            <person name="Medema M.H."/>
            <person name="Devos D.P."/>
            <person name="Kaster A.-K."/>
            <person name="Ovreas L."/>
            <person name="Rohde M."/>
            <person name="Galperin M.Y."/>
            <person name="Jogler C."/>
        </authorList>
    </citation>
    <scope>NUCLEOTIDE SEQUENCE [LARGE SCALE GENOMIC DNA]</scope>
    <source>
        <strain evidence="2 3">HG66A1</strain>
    </source>
</reference>
<dbReference type="Proteomes" id="UP000320421">
    <property type="component" value="Chromosome"/>
</dbReference>